<feature type="transmembrane region" description="Helical" evidence="1">
    <location>
        <begin position="68"/>
        <end position="91"/>
    </location>
</feature>
<name>A0A6A1VX44_9ROSI</name>
<sequence>MASRYMVQSYWKRMLSGLPRGSATYATSTSPNVKAYAPTADYAQPLYYHHDELGTGTSKSLKGDFVPVYVALGMIALSTGLGLYTGMHHLLRAPDVRVNKKRRETIPEVVEPDRVVEEAEKFITKSFFRKVAHVQEFKNPVKQVMPDPIHKDAYAYPLRAKTLKSVGIDPNQL</sequence>
<gene>
    <name evidence="2" type="ORF">CJ030_MR4G028435</name>
</gene>
<reference evidence="2 3" key="1">
    <citation type="journal article" date="2019" name="Plant Biotechnol. J.">
        <title>The red bayberry genome and genetic basis of sex determination.</title>
        <authorList>
            <person name="Jia H.M."/>
            <person name="Jia H.J."/>
            <person name="Cai Q.L."/>
            <person name="Wang Y."/>
            <person name="Zhao H.B."/>
            <person name="Yang W.F."/>
            <person name="Wang G.Y."/>
            <person name="Li Y.H."/>
            <person name="Zhan D.L."/>
            <person name="Shen Y.T."/>
            <person name="Niu Q.F."/>
            <person name="Chang L."/>
            <person name="Qiu J."/>
            <person name="Zhao L."/>
            <person name="Xie H.B."/>
            <person name="Fu W.Y."/>
            <person name="Jin J."/>
            <person name="Li X.W."/>
            <person name="Jiao Y."/>
            <person name="Zhou C.C."/>
            <person name="Tu T."/>
            <person name="Chai C.Y."/>
            <person name="Gao J.L."/>
            <person name="Fan L.J."/>
            <person name="van de Weg E."/>
            <person name="Wang J.Y."/>
            <person name="Gao Z.S."/>
        </authorList>
    </citation>
    <scope>NUCLEOTIDE SEQUENCE [LARGE SCALE GENOMIC DNA]</scope>
    <source>
        <tissue evidence="2">Leaves</tissue>
    </source>
</reference>
<evidence type="ECO:0000313" key="3">
    <source>
        <dbReference type="Proteomes" id="UP000516437"/>
    </source>
</evidence>
<evidence type="ECO:0000313" key="2">
    <source>
        <dbReference type="EMBL" id="KAB1217554.1"/>
    </source>
</evidence>
<dbReference type="EMBL" id="RXIC02000022">
    <property type="protein sequence ID" value="KAB1217554.1"/>
    <property type="molecule type" value="Genomic_DNA"/>
</dbReference>
<protein>
    <submittedName>
        <fullName evidence="2">Uncharacterized protein</fullName>
    </submittedName>
</protein>
<comment type="caution">
    <text evidence="2">The sequence shown here is derived from an EMBL/GenBank/DDBJ whole genome shotgun (WGS) entry which is preliminary data.</text>
</comment>
<keyword evidence="3" id="KW-1185">Reference proteome</keyword>
<dbReference type="AlphaFoldDB" id="A0A6A1VX44"/>
<dbReference type="PANTHER" id="PTHR33919:SF11">
    <property type="entry name" value="EXPRESSED PROTEIN"/>
    <property type="match status" value="1"/>
</dbReference>
<dbReference type="OrthoDB" id="2013913at2759"/>
<accession>A0A6A1VX44</accession>
<dbReference type="InterPro" id="IPR010530">
    <property type="entry name" value="B12D"/>
</dbReference>
<dbReference type="Pfam" id="PF06522">
    <property type="entry name" value="B12D"/>
    <property type="match status" value="1"/>
</dbReference>
<dbReference type="PANTHER" id="PTHR33919">
    <property type="entry name" value="OS09G0127700 PROTEIN"/>
    <property type="match status" value="1"/>
</dbReference>
<dbReference type="Proteomes" id="UP000516437">
    <property type="component" value="Chromosome 4"/>
</dbReference>
<keyword evidence="1" id="KW-1133">Transmembrane helix</keyword>
<keyword evidence="1" id="KW-0812">Transmembrane</keyword>
<evidence type="ECO:0000256" key="1">
    <source>
        <dbReference type="SAM" id="Phobius"/>
    </source>
</evidence>
<keyword evidence="1" id="KW-0472">Membrane</keyword>
<organism evidence="2 3">
    <name type="scientific">Morella rubra</name>
    <name type="common">Chinese bayberry</name>
    <dbReference type="NCBI Taxonomy" id="262757"/>
    <lineage>
        <taxon>Eukaryota</taxon>
        <taxon>Viridiplantae</taxon>
        <taxon>Streptophyta</taxon>
        <taxon>Embryophyta</taxon>
        <taxon>Tracheophyta</taxon>
        <taxon>Spermatophyta</taxon>
        <taxon>Magnoliopsida</taxon>
        <taxon>eudicotyledons</taxon>
        <taxon>Gunneridae</taxon>
        <taxon>Pentapetalae</taxon>
        <taxon>rosids</taxon>
        <taxon>fabids</taxon>
        <taxon>Fagales</taxon>
        <taxon>Myricaceae</taxon>
        <taxon>Morella</taxon>
    </lineage>
</organism>
<proteinExistence type="predicted"/>